<gene>
    <name evidence="1" type="ORF">AAW51_2087</name>
</gene>
<dbReference type="Proteomes" id="UP000035352">
    <property type="component" value="Chromosome"/>
</dbReference>
<reference evidence="1 2" key="1">
    <citation type="submission" date="2015-05" db="EMBL/GenBank/DDBJ databases">
        <authorList>
            <person name="Tang B."/>
            <person name="Yu Y."/>
        </authorList>
    </citation>
    <scope>NUCLEOTIDE SEQUENCE [LARGE SCALE GENOMIC DNA]</scope>
    <source>
        <strain evidence="1 2">DSM 7029</strain>
    </source>
</reference>
<dbReference type="EMBL" id="CP011371">
    <property type="protein sequence ID" value="AKJ28778.1"/>
    <property type="molecule type" value="Genomic_DNA"/>
</dbReference>
<organism evidence="1 2">
    <name type="scientific">Caldimonas brevitalea</name>
    <dbReference type="NCBI Taxonomy" id="413882"/>
    <lineage>
        <taxon>Bacteria</taxon>
        <taxon>Pseudomonadati</taxon>
        <taxon>Pseudomonadota</taxon>
        <taxon>Betaproteobacteria</taxon>
        <taxon>Burkholderiales</taxon>
        <taxon>Sphaerotilaceae</taxon>
        <taxon>Caldimonas</taxon>
    </lineage>
</organism>
<accession>A0A0G3BLE8</accession>
<dbReference type="RefSeq" id="WP_047194569.1">
    <property type="nucleotide sequence ID" value="NZ_CP011371.1"/>
</dbReference>
<dbReference type="AlphaFoldDB" id="A0A0G3BLE8"/>
<sequence length="101" mass="11244">MSKNPFQAAARPSAFLVTYGDTSKHQFAMLDRARAEHQAATVHGVLDPLSRMPDLRALYEWAADPKRQPYGAAFPAGSIEQDIAMVFTLAEERRHLEEVSS</sequence>
<evidence type="ECO:0000313" key="1">
    <source>
        <dbReference type="EMBL" id="AKJ28778.1"/>
    </source>
</evidence>
<dbReference type="STRING" id="413882.AAW51_2087"/>
<protein>
    <submittedName>
        <fullName evidence="1">Uncharacterized protein</fullName>
    </submittedName>
</protein>
<proteinExistence type="predicted"/>
<dbReference type="KEGG" id="pbh:AAW51_2087"/>
<name>A0A0G3BLE8_9BURK</name>
<keyword evidence="2" id="KW-1185">Reference proteome</keyword>
<evidence type="ECO:0000313" key="2">
    <source>
        <dbReference type="Proteomes" id="UP000035352"/>
    </source>
</evidence>